<feature type="transmembrane region" description="Helical" evidence="1">
    <location>
        <begin position="84"/>
        <end position="102"/>
    </location>
</feature>
<dbReference type="EMBL" id="CP087781">
    <property type="protein sequence ID" value="UZA50766.1"/>
    <property type="molecule type" value="Genomic_DNA"/>
</dbReference>
<dbReference type="EMBL" id="CP087830">
    <property type="protein sequence ID" value="UZA02232.1"/>
    <property type="molecule type" value="Genomic_DNA"/>
</dbReference>
<name>A0AAQ2SYK6_MORBO</name>
<evidence type="ECO:0000313" key="2">
    <source>
        <dbReference type="EMBL" id="UZA02232.1"/>
    </source>
</evidence>
<dbReference type="RefSeq" id="WP_264675898.1">
    <property type="nucleotide sequence ID" value="NZ_CP087765.1"/>
</dbReference>
<gene>
    <name evidence="2" type="ORF">LP092_09565</name>
    <name evidence="3" type="ORF">LP129_09520</name>
</gene>
<keyword evidence="1" id="KW-0472">Membrane</keyword>
<proteinExistence type="predicted"/>
<keyword evidence="1" id="KW-0812">Transmembrane</keyword>
<evidence type="ECO:0000313" key="4">
    <source>
        <dbReference type="Proteomes" id="UP001163283"/>
    </source>
</evidence>
<dbReference type="GeneID" id="77188210"/>
<dbReference type="Proteomes" id="UP001163632">
    <property type="component" value="Chromosome"/>
</dbReference>
<evidence type="ECO:0000313" key="3">
    <source>
        <dbReference type="EMBL" id="UZA50766.1"/>
    </source>
</evidence>
<reference evidence="3 4" key="1">
    <citation type="journal article" date="2022" name="BMC Microbiol.">
        <title>Whole genome sequencing of Moraxella bovis strains from North America reveals two genotypes with different genetic determinants.</title>
        <authorList>
            <person name="Wynn E.L."/>
            <person name="Hille M.M."/>
            <person name="Loy J.D."/>
            <person name="Schuller G."/>
            <person name="Kuhn K.L."/>
            <person name="Dickey A.M."/>
            <person name="Bono J.L."/>
            <person name="Clawson M.L."/>
        </authorList>
    </citation>
    <scope>NUCLEOTIDE SEQUENCE [LARGE SCALE GENOMIC DNA]</scope>
    <source>
        <strain evidence="2">SAM102599</strain>
        <strain evidence="3 4">SAM57978</strain>
    </source>
</reference>
<sequence>MAVLAFWFFAIVYLYENGGLSKTVFGLILFVIIGVVGLMSVLANKAISNNTKTHLQGNQTALKISIFAACIMVSGLLYQVSGMWHYLIIVLFCVVAIIFVIAKHQKSK</sequence>
<evidence type="ECO:0000313" key="5">
    <source>
        <dbReference type="Proteomes" id="UP001163632"/>
    </source>
</evidence>
<organism evidence="3 4">
    <name type="scientific">Moraxella bovis</name>
    <dbReference type="NCBI Taxonomy" id="476"/>
    <lineage>
        <taxon>Bacteria</taxon>
        <taxon>Pseudomonadati</taxon>
        <taxon>Pseudomonadota</taxon>
        <taxon>Gammaproteobacteria</taxon>
        <taxon>Moraxellales</taxon>
        <taxon>Moraxellaceae</taxon>
        <taxon>Moraxella</taxon>
    </lineage>
</organism>
<evidence type="ECO:0000256" key="1">
    <source>
        <dbReference type="SAM" id="Phobius"/>
    </source>
</evidence>
<protein>
    <submittedName>
        <fullName evidence="3">Uncharacterized protein</fullName>
    </submittedName>
</protein>
<keyword evidence="1" id="KW-1133">Transmembrane helix</keyword>
<keyword evidence="5" id="KW-1185">Reference proteome</keyword>
<dbReference type="AlphaFoldDB" id="A0AAQ2SYK6"/>
<accession>A0AAQ2SYK6</accession>
<feature type="transmembrane region" description="Helical" evidence="1">
    <location>
        <begin position="60"/>
        <end position="78"/>
    </location>
</feature>
<dbReference type="Proteomes" id="UP001163283">
    <property type="component" value="Chromosome"/>
</dbReference>
<feature type="transmembrane region" description="Helical" evidence="1">
    <location>
        <begin position="24"/>
        <end position="48"/>
    </location>
</feature>